<dbReference type="Pfam" id="PF12571">
    <property type="entry name" value="Phage_tail_fib"/>
    <property type="match status" value="1"/>
</dbReference>
<keyword evidence="3" id="KW-1185">Reference proteome</keyword>
<organism evidence="2 3">
    <name type="scientific">Companilactobacillus allii</name>
    <dbReference type="NCBI Taxonomy" id="1847728"/>
    <lineage>
        <taxon>Bacteria</taxon>
        <taxon>Bacillati</taxon>
        <taxon>Bacillota</taxon>
        <taxon>Bacilli</taxon>
        <taxon>Lactobacillales</taxon>
        <taxon>Lactobacillaceae</taxon>
        <taxon>Companilactobacillus</taxon>
    </lineage>
</organism>
<dbReference type="Proteomes" id="UP000187499">
    <property type="component" value="Chromosome"/>
</dbReference>
<dbReference type="EMBL" id="CP019323">
    <property type="protein sequence ID" value="APX72724.1"/>
    <property type="molecule type" value="Genomic_DNA"/>
</dbReference>
<reference evidence="3" key="1">
    <citation type="submission" date="2016-12" db="EMBL/GenBank/DDBJ databases">
        <authorList>
            <person name="Jung M.Y."/>
            <person name="Lee S.H."/>
        </authorList>
    </citation>
    <scope>NUCLEOTIDE SEQUENCE [LARGE SCALE GENOMIC DNA]</scope>
    <source>
        <strain evidence="3">WiKim39</strain>
    </source>
</reference>
<name>A0A1P8Q4D6_9LACO</name>
<sequence length="194" mass="21066">MAEYNETILTATGLDLASRAANGKTKFVITRAASTEVDLSSKSESELQALTTLPSEAQAGSIENQTENVPNSNAVIGTEILFTNDGINKSYVINAIGLYAREDGSDTEILYAINTAIDPESMPDFAKQVLFQFRFTIYVVVGRTENVTVKVDPTGMASKDYVDDRVNKINTDDVIGSSDTLSQLTTMSNFLEDK</sequence>
<dbReference type="RefSeq" id="WP_076616515.1">
    <property type="nucleotide sequence ID" value="NZ_CP019323.1"/>
</dbReference>
<dbReference type="STRING" id="1847728.BTM29_09245"/>
<dbReference type="InterPro" id="IPR022225">
    <property type="entry name" value="Phage_tail_fibre_N"/>
</dbReference>
<evidence type="ECO:0000313" key="3">
    <source>
        <dbReference type="Proteomes" id="UP000187499"/>
    </source>
</evidence>
<dbReference type="AlphaFoldDB" id="A0A1P8Q4D6"/>
<evidence type="ECO:0000313" key="2">
    <source>
        <dbReference type="EMBL" id="APX72724.1"/>
    </source>
</evidence>
<dbReference type="KEGG" id="lalw:BTM29_09245"/>
<accession>A0A1P8Q4D6</accession>
<evidence type="ECO:0000259" key="1">
    <source>
        <dbReference type="Pfam" id="PF12571"/>
    </source>
</evidence>
<proteinExistence type="predicted"/>
<dbReference type="OrthoDB" id="2300096at2"/>
<protein>
    <recommendedName>
        <fullName evidence="1">Phage tail fibre protein N-terminal domain-containing protein</fullName>
    </recommendedName>
</protein>
<feature type="domain" description="Phage tail fibre protein N-terminal" evidence="1">
    <location>
        <begin position="1"/>
        <end position="155"/>
    </location>
</feature>
<gene>
    <name evidence="2" type="ORF">BTM29_09245</name>
</gene>